<organism evidence="1 2">
    <name type="scientific">Portunus trituberculatus</name>
    <name type="common">Swimming crab</name>
    <name type="synonym">Neptunus trituberculatus</name>
    <dbReference type="NCBI Taxonomy" id="210409"/>
    <lineage>
        <taxon>Eukaryota</taxon>
        <taxon>Metazoa</taxon>
        <taxon>Ecdysozoa</taxon>
        <taxon>Arthropoda</taxon>
        <taxon>Crustacea</taxon>
        <taxon>Multicrustacea</taxon>
        <taxon>Malacostraca</taxon>
        <taxon>Eumalacostraca</taxon>
        <taxon>Eucarida</taxon>
        <taxon>Decapoda</taxon>
        <taxon>Pleocyemata</taxon>
        <taxon>Brachyura</taxon>
        <taxon>Eubrachyura</taxon>
        <taxon>Portunoidea</taxon>
        <taxon>Portunidae</taxon>
        <taxon>Portuninae</taxon>
        <taxon>Portunus</taxon>
    </lineage>
</organism>
<dbReference type="Proteomes" id="UP000324222">
    <property type="component" value="Unassembled WGS sequence"/>
</dbReference>
<protein>
    <submittedName>
        <fullName evidence="1">Uncharacterized protein</fullName>
    </submittedName>
</protein>
<name>A0A5B7EG58_PORTR</name>
<evidence type="ECO:0000313" key="1">
    <source>
        <dbReference type="EMBL" id="MPC32209.1"/>
    </source>
</evidence>
<keyword evidence="2" id="KW-1185">Reference proteome</keyword>
<gene>
    <name evidence="1" type="ORF">E2C01_025516</name>
</gene>
<accession>A0A5B7EG58</accession>
<dbReference type="EMBL" id="VSRR010002584">
    <property type="protein sequence ID" value="MPC32209.1"/>
    <property type="molecule type" value="Genomic_DNA"/>
</dbReference>
<sequence length="149" mass="16653">MAISTRLHWWALAKSSNCVLYASQDTVLSNSWGRRLVSSLNLRVLELAVEQHDFTEPGGEKGGQEWTRMDKNAKTSVDATGLVKAMLEFQFVLGLHTLKIIFSNTNSLASYLRGHEVDVMATKATCGATIKILFKCREEEMFSLILEKA</sequence>
<dbReference type="AlphaFoldDB" id="A0A5B7EG58"/>
<evidence type="ECO:0000313" key="2">
    <source>
        <dbReference type="Proteomes" id="UP000324222"/>
    </source>
</evidence>
<reference evidence="1 2" key="1">
    <citation type="submission" date="2019-05" db="EMBL/GenBank/DDBJ databases">
        <title>Another draft genome of Portunus trituberculatus and its Hox gene families provides insights of decapod evolution.</title>
        <authorList>
            <person name="Jeong J.-H."/>
            <person name="Song I."/>
            <person name="Kim S."/>
            <person name="Choi T."/>
            <person name="Kim D."/>
            <person name="Ryu S."/>
            <person name="Kim W."/>
        </authorList>
    </citation>
    <scope>NUCLEOTIDE SEQUENCE [LARGE SCALE GENOMIC DNA]</scope>
    <source>
        <tissue evidence="1">Muscle</tissue>
    </source>
</reference>
<comment type="caution">
    <text evidence="1">The sequence shown here is derived from an EMBL/GenBank/DDBJ whole genome shotgun (WGS) entry which is preliminary data.</text>
</comment>
<proteinExistence type="predicted"/>